<protein>
    <recommendedName>
        <fullName evidence="2">CWZF3/5/7 THD domain-containing protein</fullName>
    </recommendedName>
</protein>
<reference evidence="4" key="1">
    <citation type="submission" date="2022-07" db="EMBL/GenBank/DDBJ databases">
        <authorList>
            <person name="Macas J."/>
            <person name="Novak P."/>
            <person name="Neumann P."/>
        </authorList>
    </citation>
    <scope>NUCLEOTIDE SEQUENCE</scope>
</reference>
<dbReference type="EMBL" id="CAMAPF010000406">
    <property type="protein sequence ID" value="CAH9117357.1"/>
    <property type="molecule type" value="Genomic_DNA"/>
</dbReference>
<feature type="compositionally biased region" description="Basic and acidic residues" evidence="1">
    <location>
        <begin position="285"/>
        <end position="299"/>
    </location>
</feature>
<evidence type="ECO:0000259" key="2">
    <source>
        <dbReference type="Pfam" id="PF24756"/>
    </source>
</evidence>
<comment type="caution">
    <text evidence="4">The sequence shown here is derived from an EMBL/GenBank/DDBJ whole genome shotgun (WGS) entry which is preliminary data.</text>
</comment>
<feature type="region of interest" description="Disordered" evidence="1">
    <location>
        <begin position="122"/>
        <end position="186"/>
    </location>
</feature>
<dbReference type="AlphaFoldDB" id="A0AAV0E5B9"/>
<accession>A0AAV0E5B9</accession>
<sequence length="572" mass="62712">MNKINLSELRSFRVDSVSSSPLRIPGVVGANGGGSYMSGMVMKDGTWNDVHNRSLDHQEVPLGHIPSFKVNPGTVIVAEDENKVVGTLPPCNQNAFKAQILEQGEGGGWSCDLLNDNSVPTEKMFGKGSSSKPKDKVRSYKNDLDRLSDIDSLDEKPYSREKLKAGKNKFPDRSGNHSDNTLATDHSDTFLNESVKEEIHLKHADNNGRNVKADTIFGLDKGHVLVPKRGDESYKNYISGRTNGLPTSGKGKSLQPLPTFQQSILGLQKEDANLLAVDEFENDASKARDGNKFQSHSRDQPNASRHSTSILNKAHVDDASSLAQKDSSNQATASAVIEAKKLKHVADRLQSSGSSDSIGFYFQSALKFLTAASLYDSCNVDSKKQIERAKSVQIYSDTTKLCKFCTQEYERSNDMAGAALAYKCMEAAYTHVIYHSHSIADRYGTELQKALRSPPGQSPSYIDNLNNPSAVDKGGLAKNVGPPQVDGDHTVMTRNRSNITNITRLMKFTEDVNLAMEASKNSRAAFATPNSRIGDEMSKDGISYVKRAIDFSFQDMDGLLRLVCVAMEEINR</sequence>
<dbReference type="PANTHER" id="PTHR46524">
    <property type="entry name" value="CW-TYPE ZINC FINGER"/>
    <property type="match status" value="1"/>
</dbReference>
<evidence type="ECO:0000313" key="5">
    <source>
        <dbReference type="Proteomes" id="UP001152523"/>
    </source>
</evidence>
<dbReference type="PANTHER" id="PTHR46524:SF7">
    <property type="entry name" value="CW-TYPE ZINC FINGER"/>
    <property type="match status" value="1"/>
</dbReference>
<name>A0AAV0E5B9_9ASTE</name>
<dbReference type="InterPro" id="IPR056406">
    <property type="entry name" value="THD_CWZF3/5/7"/>
</dbReference>
<dbReference type="InterPro" id="IPR055300">
    <property type="entry name" value="CWZF3/5/7"/>
</dbReference>
<dbReference type="Pfam" id="PF24756">
    <property type="entry name" value="THD_CWZF3-5-7"/>
    <property type="match status" value="1"/>
</dbReference>
<feature type="compositionally biased region" description="Basic and acidic residues" evidence="1">
    <location>
        <begin position="132"/>
        <end position="176"/>
    </location>
</feature>
<organism evidence="4 5">
    <name type="scientific">Cuscuta epithymum</name>
    <dbReference type="NCBI Taxonomy" id="186058"/>
    <lineage>
        <taxon>Eukaryota</taxon>
        <taxon>Viridiplantae</taxon>
        <taxon>Streptophyta</taxon>
        <taxon>Embryophyta</taxon>
        <taxon>Tracheophyta</taxon>
        <taxon>Spermatophyta</taxon>
        <taxon>Magnoliopsida</taxon>
        <taxon>eudicotyledons</taxon>
        <taxon>Gunneridae</taxon>
        <taxon>Pentapetalae</taxon>
        <taxon>asterids</taxon>
        <taxon>lamiids</taxon>
        <taxon>Solanales</taxon>
        <taxon>Convolvulaceae</taxon>
        <taxon>Cuscuteae</taxon>
        <taxon>Cuscuta</taxon>
        <taxon>Cuscuta subgen. Cuscuta</taxon>
    </lineage>
</organism>
<evidence type="ECO:0000313" key="3">
    <source>
        <dbReference type="EMBL" id="CAH9117357.1"/>
    </source>
</evidence>
<dbReference type="Proteomes" id="UP001152523">
    <property type="component" value="Unassembled WGS sequence"/>
</dbReference>
<keyword evidence="5" id="KW-1185">Reference proteome</keyword>
<feature type="compositionally biased region" description="Polar residues" evidence="1">
    <location>
        <begin position="177"/>
        <end position="186"/>
    </location>
</feature>
<dbReference type="EMBL" id="CAMAPF010000406">
    <property type="protein sequence ID" value="CAH9117363.1"/>
    <property type="molecule type" value="Genomic_DNA"/>
</dbReference>
<feature type="domain" description="CWZF3/5/7 THD" evidence="2">
    <location>
        <begin position="318"/>
        <end position="571"/>
    </location>
</feature>
<proteinExistence type="predicted"/>
<evidence type="ECO:0000256" key="1">
    <source>
        <dbReference type="SAM" id="MobiDB-lite"/>
    </source>
</evidence>
<evidence type="ECO:0000313" key="4">
    <source>
        <dbReference type="EMBL" id="CAH9117363.1"/>
    </source>
</evidence>
<feature type="region of interest" description="Disordered" evidence="1">
    <location>
        <begin position="285"/>
        <end position="306"/>
    </location>
</feature>
<gene>
    <name evidence="3" type="ORF">CEPIT_LOCUS21831</name>
    <name evidence="4" type="ORF">CEPIT_LOCUS21834</name>
</gene>